<organism evidence="3 6">
    <name type="scientific">Mycobacterium alsense</name>
    <dbReference type="NCBI Taxonomy" id="324058"/>
    <lineage>
        <taxon>Bacteria</taxon>
        <taxon>Bacillati</taxon>
        <taxon>Actinomycetota</taxon>
        <taxon>Actinomycetes</taxon>
        <taxon>Mycobacteriales</taxon>
        <taxon>Mycobacteriaceae</taxon>
        <taxon>Mycobacterium</taxon>
    </lineage>
</organism>
<reference evidence="3" key="3">
    <citation type="journal article" date="2022" name="BMC Genomics">
        <title>Comparative genome analysis of mycobacteria focusing on tRNA and non-coding RNA.</title>
        <authorList>
            <person name="Behra P.R.K."/>
            <person name="Pettersson B.M.F."/>
            <person name="Ramesh M."/>
            <person name="Das S."/>
            <person name="Dasgupta S."/>
            <person name="Kirsebom L.A."/>
        </authorList>
    </citation>
    <scope>NUCLEOTIDE SEQUENCE</scope>
    <source>
        <strain evidence="3">CCUG 55640</strain>
    </source>
</reference>
<evidence type="ECO:0000313" key="6">
    <source>
        <dbReference type="Proteomes" id="UP001141650"/>
    </source>
</evidence>
<evidence type="ECO:0000313" key="4">
    <source>
        <dbReference type="EMBL" id="OQZ88651.1"/>
    </source>
</evidence>
<reference evidence="4 5" key="1">
    <citation type="submission" date="2017-02" db="EMBL/GenBank/DDBJ databases">
        <title>The new phylogeny of genus Mycobacterium.</title>
        <authorList>
            <person name="Tortoli E."/>
            <person name="Trovato A."/>
            <person name="Cirillo D.M."/>
        </authorList>
    </citation>
    <scope>NUCLEOTIDE SEQUENCE [LARGE SCALE GENOMIC DNA]</scope>
    <source>
        <strain evidence="4 5">DSM 45230</strain>
    </source>
</reference>
<evidence type="ECO:0000259" key="2">
    <source>
        <dbReference type="Pfam" id="PF19575"/>
    </source>
</evidence>
<dbReference type="Pfam" id="PF19575">
    <property type="entry name" value="HTH_58"/>
    <property type="match status" value="1"/>
</dbReference>
<dbReference type="EMBL" id="JACKVH010000015">
    <property type="protein sequence ID" value="MCV7379993.1"/>
    <property type="molecule type" value="Genomic_DNA"/>
</dbReference>
<evidence type="ECO:0000256" key="1">
    <source>
        <dbReference type="SAM" id="MobiDB-lite"/>
    </source>
</evidence>
<protein>
    <submittedName>
        <fullName evidence="3">Transcriptional regulator</fullName>
    </submittedName>
</protein>
<name>A0AA41XPW2_9MYCO</name>
<evidence type="ECO:0000313" key="5">
    <source>
        <dbReference type="Proteomes" id="UP000192319"/>
    </source>
</evidence>
<dbReference type="EMBL" id="MVHD01000050">
    <property type="protein sequence ID" value="OQZ88651.1"/>
    <property type="molecule type" value="Genomic_DNA"/>
</dbReference>
<accession>A0AA41XPW2</accession>
<dbReference type="RefSeq" id="WP_083140075.1">
    <property type="nucleotide sequence ID" value="NZ_JACKVH010000015.1"/>
</dbReference>
<feature type="domain" description="Helix-turn-helix" evidence="2">
    <location>
        <begin position="7"/>
        <end position="57"/>
    </location>
</feature>
<gene>
    <name evidence="4" type="ORF">BST11_21790</name>
    <name evidence="3" type="ORF">H7K38_15200</name>
</gene>
<dbReference type="Proteomes" id="UP000192319">
    <property type="component" value="Unassembled WGS sequence"/>
</dbReference>
<dbReference type="AlphaFoldDB" id="A0AA41XPW2"/>
<proteinExistence type="predicted"/>
<feature type="compositionally biased region" description="Basic residues" evidence="1">
    <location>
        <begin position="59"/>
        <end position="68"/>
    </location>
</feature>
<reference evidence="3" key="2">
    <citation type="submission" date="2020-07" db="EMBL/GenBank/DDBJ databases">
        <authorList>
            <person name="Pettersson B.M.F."/>
            <person name="Behra P.R.K."/>
            <person name="Ramesh M."/>
            <person name="Das S."/>
            <person name="Dasgupta S."/>
            <person name="Kirsebom L.A."/>
        </authorList>
    </citation>
    <scope>NUCLEOTIDE SEQUENCE</scope>
    <source>
        <strain evidence="3">CCUG 55640</strain>
    </source>
</reference>
<evidence type="ECO:0000313" key="3">
    <source>
        <dbReference type="EMBL" id="MCV7379993.1"/>
    </source>
</evidence>
<keyword evidence="5" id="KW-1185">Reference proteome</keyword>
<dbReference type="Proteomes" id="UP001141650">
    <property type="component" value="Unassembled WGS sequence"/>
</dbReference>
<sequence>MKKPKKTRDQLLHELRNAYEGGASIRTLAATTGKSYGSIHSMLLESGTTLRGRGGPNHTSRRTRSTRA</sequence>
<feature type="region of interest" description="Disordered" evidence="1">
    <location>
        <begin position="47"/>
        <end position="68"/>
    </location>
</feature>
<dbReference type="InterPro" id="IPR045745">
    <property type="entry name" value="HTH_58_Actinobacteria-type"/>
</dbReference>
<comment type="caution">
    <text evidence="3">The sequence shown here is derived from an EMBL/GenBank/DDBJ whole genome shotgun (WGS) entry which is preliminary data.</text>
</comment>